<sequence>MSKITYKELAESVPTSFKLVQFGKGQKLHIVPNTINQPYCTRARNKDPETAIRSIYVKDISDYQGDDLCQMCKVVVPDIKTIKENTSEYKGEVSLTEKAKKLYLDCDNTDSNKGVLIPLYLENFNKINIYYCMVIGHLINKYATEELEDDWIEYSRESFFIGKHDKEGWTKLKSLVYRLEKKGYVRTKFENGVNYIRLTNEHAEIFNAELYKRKGA</sequence>
<organism evidence="1 2">
    <name type="scientific">Bacillus salipaludis</name>
    <dbReference type="NCBI Taxonomy" id="2547811"/>
    <lineage>
        <taxon>Bacteria</taxon>
        <taxon>Bacillati</taxon>
        <taxon>Bacillota</taxon>
        <taxon>Bacilli</taxon>
        <taxon>Bacillales</taxon>
        <taxon>Bacillaceae</taxon>
        <taxon>Bacillus</taxon>
    </lineage>
</organism>
<accession>A0AA90TX23</accession>
<evidence type="ECO:0000313" key="1">
    <source>
        <dbReference type="EMBL" id="MDQ6601071.1"/>
    </source>
</evidence>
<name>A0AA90TX23_9BACI</name>
<keyword evidence="2" id="KW-1185">Reference proteome</keyword>
<dbReference type="EMBL" id="JAVGVR010000002">
    <property type="protein sequence ID" value="MDQ6601071.1"/>
    <property type="molecule type" value="Genomic_DNA"/>
</dbReference>
<evidence type="ECO:0000313" key="2">
    <source>
        <dbReference type="Proteomes" id="UP001178888"/>
    </source>
</evidence>
<dbReference type="Proteomes" id="UP001178888">
    <property type="component" value="Unassembled WGS sequence"/>
</dbReference>
<dbReference type="AlphaFoldDB" id="A0AA90TX23"/>
<protein>
    <submittedName>
        <fullName evidence="1">Uncharacterized protein</fullName>
    </submittedName>
</protein>
<proteinExistence type="predicted"/>
<gene>
    <name evidence="1" type="ORF">RCG21_33330</name>
</gene>
<dbReference type="RefSeq" id="WP_308914689.1">
    <property type="nucleotide sequence ID" value="NZ_JAVGVR010000002.1"/>
</dbReference>
<comment type="caution">
    <text evidence="1">The sequence shown here is derived from an EMBL/GenBank/DDBJ whole genome shotgun (WGS) entry which is preliminary data.</text>
</comment>
<reference evidence="1" key="1">
    <citation type="submission" date="2023-08" db="EMBL/GenBank/DDBJ databases">
        <title>Nitrogen cycling bacteria in agricultural field soils.</title>
        <authorList>
            <person name="Jang J."/>
        </authorList>
    </citation>
    <scope>NUCLEOTIDE SEQUENCE</scope>
    <source>
        <strain evidence="1">PS3-36</strain>
    </source>
</reference>